<keyword evidence="2" id="KW-0732">Signal</keyword>
<reference evidence="5 6" key="1">
    <citation type="submission" date="2024-11" db="EMBL/GenBank/DDBJ databases">
        <title>Chromosome-level genome assembly of Eucalyptus globulus Labill. provides insights into its genome evolution.</title>
        <authorList>
            <person name="Li X."/>
        </authorList>
    </citation>
    <scope>NUCLEOTIDE SEQUENCE [LARGE SCALE GENOMIC DNA]</scope>
    <source>
        <strain evidence="5">CL2024</strain>
        <tissue evidence="5">Fresh tender leaves</tissue>
    </source>
</reference>
<dbReference type="Gene3D" id="3.40.50.200">
    <property type="entry name" value="Peptidase S8/S53 domain"/>
    <property type="match status" value="1"/>
</dbReference>
<dbReference type="Proteomes" id="UP001634007">
    <property type="component" value="Unassembled WGS sequence"/>
</dbReference>
<feature type="domain" description="Peptidase S8/S53" evidence="4">
    <location>
        <begin position="3"/>
        <end position="51"/>
    </location>
</feature>
<evidence type="ECO:0000313" key="5">
    <source>
        <dbReference type="EMBL" id="KAL3719598.1"/>
    </source>
</evidence>
<sequence length="82" mass="8704">KYYFDILAGTSMSCPHLSGIAALIRSVHRDWSPAAIKSAIMTSAKQLNIAQNPILDEMLQPADILAIGAGHVDPGKAMDPGM</sequence>
<protein>
    <recommendedName>
        <fullName evidence="4">Peptidase S8/S53 domain-containing protein</fullName>
    </recommendedName>
</protein>
<organism evidence="5 6">
    <name type="scientific">Eucalyptus globulus</name>
    <name type="common">Tasmanian blue gum</name>
    <dbReference type="NCBI Taxonomy" id="34317"/>
    <lineage>
        <taxon>Eukaryota</taxon>
        <taxon>Viridiplantae</taxon>
        <taxon>Streptophyta</taxon>
        <taxon>Embryophyta</taxon>
        <taxon>Tracheophyta</taxon>
        <taxon>Spermatophyta</taxon>
        <taxon>Magnoliopsida</taxon>
        <taxon>eudicotyledons</taxon>
        <taxon>Gunneridae</taxon>
        <taxon>Pentapetalae</taxon>
        <taxon>rosids</taxon>
        <taxon>malvids</taxon>
        <taxon>Myrtales</taxon>
        <taxon>Myrtaceae</taxon>
        <taxon>Myrtoideae</taxon>
        <taxon>Eucalypteae</taxon>
        <taxon>Eucalyptus</taxon>
    </lineage>
</organism>
<comment type="caution">
    <text evidence="3">Lacks conserved residue(s) required for the propagation of feature annotation.</text>
</comment>
<comment type="caution">
    <text evidence="5">The sequence shown here is derived from an EMBL/GenBank/DDBJ whole genome shotgun (WGS) entry which is preliminary data.</text>
</comment>
<dbReference type="PANTHER" id="PTHR10795">
    <property type="entry name" value="PROPROTEIN CONVERTASE SUBTILISIN/KEXIN"/>
    <property type="match status" value="1"/>
</dbReference>
<evidence type="ECO:0000259" key="4">
    <source>
        <dbReference type="Pfam" id="PF00082"/>
    </source>
</evidence>
<gene>
    <name evidence="5" type="ORF">ACJRO7_004554</name>
</gene>
<name>A0ABD3IZP9_EUCGL</name>
<dbReference type="InterPro" id="IPR000209">
    <property type="entry name" value="Peptidase_S8/S53_dom"/>
</dbReference>
<feature type="non-terminal residue" evidence="5">
    <location>
        <position position="82"/>
    </location>
</feature>
<dbReference type="SUPFAM" id="SSF52743">
    <property type="entry name" value="Subtilisin-like"/>
    <property type="match status" value="1"/>
</dbReference>
<evidence type="ECO:0000313" key="6">
    <source>
        <dbReference type="Proteomes" id="UP001634007"/>
    </source>
</evidence>
<proteinExistence type="inferred from homology"/>
<dbReference type="EMBL" id="JBJKBG010000010">
    <property type="protein sequence ID" value="KAL3719598.1"/>
    <property type="molecule type" value="Genomic_DNA"/>
</dbReference>
<keyword evidence="6" id="KW-1185">Reference proteome</keyword>
<evidence type="ECO:0000256" key="3">
    <source>
        <dbReference type="PROSITE-ProRule" id="PRU01240"/>
    </source>
</evidence>
<dbReference type="AlphaFoldDB" id="A0ABD3IZP9"/>
<dbReference type="InterPro" id="IPR045051">
    <property type="entry name" value="SBT"/>
</dbReference>
<comment type="similarity">
    <text evidence="1 3">Belongs to the peptidase S8 family.</text>
</comment>
<accession>A0ABD3IZP9</accession>
<evidence type="ECO:0000256" key="2">
    <source>
        <dbReference type="ARBA" id="ARBA00022729"/>
    </source>
</evidence>
<dbReference type="Pfam" id="PF00082">
    <property type="entry name" value="Peptidase_S8"/>
    <property type="match status" value="1"/>
</dbReference>
<dbReference type="PROSITE" id="PS51892">
    <property type="entry name" value="SUBTILASE"/>
    <property type="match status" value="1"/>
</dbReference>
<evidence type="ECO:0000256" key="1">
    <source>
        <dbReference type="ARBA" id="ARBA00011073"/>
    </source>
</evidence>
<dbReference type="InterPro" id="IPR036852">
    <property type="entry name" value="Peptidase_S8/S53_dom_sf"/>
</dbReference>
<feature type="non-terminal residue" evidence="5">
    <location>
        <position position="1"/>
    </location>
</feature>